<reference evidence="16" key="2">
    <citation type="submission" date="2018-02" db="UniProtKB">
        <authorList>
            <consortium name="EnsemblPlants"/>
        </authorList>
    </citation>
    <scope>IDENTIFICATION</scope>
    <source>
        <strain evidence="16">Williams 82</strain>
    </source>
</reference>
<comment type="similarity">
    <text evidence="3 12">Belongs to the PP2C family.</text>
</comment>
<feature type="domain" description="PPM-type phosphatase" evidence="14">
    <location>
        <begin position="1"/>
        <end position="235"/>
    </location>
</feature>
<evidence type="ECO:0000313" key="16">
    <source>
        <dbReference type="EnsemblPlants" id="KRH62342"/>
    </source>
</evidence>
<dbReference type="SMART" id="SM00332">
    <property type="entry name" value="PP2Cc"/>
    <property type="match status" value="1"/>
</dbReference>
<keyword evidence="7" id="KW-0460">Magnesium</keyword>
<gene>
    <name evidence="16" type="primary">LOC100815565</name>
    <name evidence="15" type="ORF">GLYMA_04G101400</name>
</gene>
<evidence type="ECO:0000256" key="5">
    <source>
        <dbReference type="ARBA" id="ARBA00022723"/>
    </source>
</evidence>
<accession>K7KJA0</accession>
<reference evidence="15 16" key="1">
    <citation type="journal article" date="2010" name="Nature">
        <title>Genome sequence of the palaeopolyploid soybean.</title>
        <authorList>
            <person name="Schmutz J."/>
            <person name="Cannon S.B."/>
            <person name="Schlueter J."/>
            <person name="Ma J."/>
            <person name="Mitros T."/>
            <person name="Nelson W."/>
            <person name="Hyten D.L."/>
            <person name="Song Q."/>
            <person name="Thelen J.J."/>
            <person name="Cheng J."/>
            <person name="Xu D."/>
            <person name="Hellsten U."/>
            <person name="May G.D."/>
            <person name="Yu Y."/>
            <person name="Sakurai T."/>
            <person name="Umezawa T."/>
            <person name="Bhattacharyya M.K."/>
            <person name="Sandhu D."/>
            <person name="Valliyodan B."/>
            <person name="Lindquist E."/>
            <person name="Peto M."/>
            <person name="Grant D."/>
            <person name="Shu S."/>
            <person name="Goodstein D."/>
            <person name="Barry K."/>
            <person name="Futrell-Griggs M."/>
            <person name="Abernathy B."/>
            <person name="Du J."/>
            <person name="Tian Z."/>
            <person name="Zhu L."/>
            <person name="Gill N."/>
            <person name="Joshi T."/>
            <person name="Libault M."/>
            <person name="Sethuraman A."/>
            <person name="Zhang X.-C."/>
            <person name="Shinozaki K."/>
            <person name="Nguyen H.T."/>
            <person name="Wing R.A."/>
            <person name="Cregan P."/>
            <person name="Specht J."/>
            <person name="Grimwood J."/>
            <person name="Rokhsar D."/>
            <person name="Stacey G."/>
            <person name="Shoemaker R.C."/>
            <person name="Jackson S.A."/>
        </authorList>
    </citation>
    <scope>NUCLEOTIDE SEQUENCE [LARGE SCALE GENOMIC DNA]</scope>
    <source>
        <strain evidence="16">cv. Williams 82</strain>
        <tissue evidence="15">Callus</tissue>
    </source>
</reference>
<dbReference type="InterPro" id="IPR001932">
    <property type="entry name" value="PPM-type_phosphatase-like_dom"/>
</dbReference>
<dbReference type="InterPro" id="IPR000222">
    <property type="entry name" value="PP2C_BS"/>
</dbReference>
<dbReference type="Gene3D" id="3.60.40.10">
    <property type="entry name" value="PPM-type phosphatase domain"/>
    <property type="match status" value="1"/>
</dbReference>
<feature type="compositionally biased region" description="Basic and acidic residues" evidence="13">
    <location>
        <begin position="116"/>
        <end position="127"/>
    </location>
</feature>
<keyword evidence="8 12" id="KW-0904">Protein phosphatase</keyword>
<feature type="region of interest" description="Disordered" evidence="13">
    <location>
        <begin position="109"/>
        <end position="131"/>
    </location>
</feature>
<comment type="cofactor">
    <cofactor evidence="1">
        <name>Mn(2+)</name>
        <dbReference type="ChEBI" id="CHEBI:29035"/>
    </cofactor>
</comment>
<evidence type="ECO:0000256" key="1">
    <source>
        <dbReference type="ARBA" id="ARBA00001936"/>
    </source>
</evidence>
<name>K7KJA0_SOYBN</name>
<dbReference type="RefSeq" id="XP_025983998.1">
    <property type="nucleotide sequence ID" value="XM_026128213.2"/>
</dbReference>
<protein>
    <recommendedName>
        <fullName evidence="4">protein-serine/threonine phosphatase</fullName>
        <ecNumber evidence="4">3.1.3.16</ecNumber>
    </recommendedName>
</protein>
<evidence type="ECO:0000256" key="6">
    <source>
        <dbReference type="ARBA" id="ARBA00022801"/>
    </source>
</evidence>
<dbReference type="GO" id="GO:0004722">
    <property type="term" value="F:protein serine/threonine phosphatase activity"/>
    <property type="evidence" value="ECO:0007669"/>
    <property type="project" value="UniProtKB-EC"/>
</dbReference>
<dbReference type="Pfam" id="PF00481">
    <property type="entry name" value="PP2C"/>
    <property type="match status" value="1"/>
</dbReference>
<dbReference type="GeneID" id="100815565"/>
<evidence type="ECO:0000256" key="11">
    <source>
        <dbReference type="ARBA" id="ARBA00048336"/>
    </source>
</evidence>
<dbReference type="GO" id="GO:0046872">
    <property type="term" value="F:metal ion binding"/>
    <property type="evidence" value="ECO:0007669"/>
    <property type="project" value="UniProtKB-KW"/>
</dbReference>
<dbReference type="HOGENOM" id="CLU_013173_0_5_1"/>
<reference evidence="15" key="3">
    <citation type="submission" date="2018-07" db="EMBL/GenBank/DDBJ databases">
        <title>WGS assembly of Glycine max.</title>
        <authorList>
            <person name="Schmutz J."/>
            <person name="Cannon S."/>
            <person name="Schlueter J."/>
            <person name="Ma J."/>
            <person name="Mitros T."/>
            <person name="Nelson W."/>
            <person name="Hyten D."/>
            <person name="Song Q."/>
            <person name="Thelen J."/>
            <person name="Cheng J."/>
            <person name="Xu D."/>
            <person name="Hellsten U."/>
            <person name="May G."/>
            <person name="Yu Y."/>
            <person name="Sakurai T."/>
            <person name="Umezawa T."/>
            <person name="Bhattacharyya M."/>
            <person name="Sandhu D."/>
            <person name="Valliyodan B."/>
            <person name="Lindquist E."/>
            <person name="Peto M."/>
            <person name="Grant D."/>
            <person name="Shu S."/>
            <person name="Goodstein D."/>
            <person name="Barry K."/>
            <person name="Futrell-Griggs M."/>
            <person name="Abernathy B."/>
            <person name="Du J."/>
            <person name="Tian Z."/>
            <person name="Zhu L."/>
            <person name="Gill N."/>
            <person name="Joshi T."/>
            <person name="Libault M."/>
            <person name="Sethuraman A."/>
            <person name="Zhang X."/>
            <person name="Shinozaki K."/>
            <person name="Nguyen H."/>
            <person name="Wing R."/>
            <person name="Cregan P."/>
            <person name="Specht J."/>
            <person name="Grimwood J."/>
            <person name="Rokhsar D."/>
            <person name="Stacey G."/>
            <person name="Shoemaker R."/>
            <person name="Jackson S."/>
        </authorList>
    </citation>
    <scope>NUCLEOTIDE SEQUENCE</scope>
    <source>
        <tissue evidence="15">Callus</tissue>
    </source>
</reference>
<evidence type="ECO:0000256" key="3">
    <source>
        <dbReference type="ARBA" id="ARBA00006702"/>
    </source>
</evidence>
<organism evidence="16">
    <name type="scientific">Glycine max</name>
    <name type="common">Soybean</name>
    <name type="synonym">Glycine hispida</name>
    <dbReference type="NCBI Taxonomy" id="3847"/>
    <lineage>
        <taxon>Eukaryota</taxon>
        <taxon>Viridiplantae</taxon>
        <taxon>Streptophyta</taxon>
        <taxon>Embryophyta</taxon>
        <taxon>Tracheophyta</taxon>
        <taxon>Spermatophyta</taxon>
        <taxon>Magnoliopsida</taxon>
        <taxon>eudicotyledons</taxon>
        <taxon>Gunneridae</taxon>
        <taxon>Pentapetalae</taxon>
        <taxon>rosids</taxon>
        <taxon>fabids</taxon>
        <taxon>Fabales</taxon>
        <taxon>Fabaceae</taxon>
        <taxon>Papilionoideae</taxon>
        <taxon>50 kb inversion clade</taxon>
        <taxon>NPAAA clade</taxon>
        <taxon>indigoferoid/millettioid clade</taxon>
        <taxon>Phaseoleae</taxon>
        <taxon>Glycine</taxon>
        <taxon>Glycine subgen. Soja</taxon>
    </lineage>
</organism>
<evidence type="ECO:0000313" key="17">
    <source>
        <dbReference type="Proteomes" id="UP000008827"/>
    </source>
</evidence>
<evidence type="ECO:0000256" key="7">
    <source>
        <dbReference type="ARBA" id="ARBA00022842"/>
    </source>
</evidence>
<evidence type="ECO:0000256" key="10">
    <source>
        <dbReference type="ARBA" id="ARBA00047761"/>
    </source>
</evidence>
<dbReference type="SMART" id="SM00331">
    <property type="entry name" value="PP2C_SIG"/>
    <property type="match status" value="1"/>
</dbReference>
<dbReference type="PROSITE" id="PS01032">
    <property type="entry name" value="PPM_1"/>
    <property type="match status" value="1"/>
</dbReference>
<dbReference type="SUPFAM" id="SSF81606">
    <property type="entry name" value="PP2C-like"/>
    <property type="match status" value="1"/>
</dbReference>
<comment type="catalytic activity">
    <reaction evidence="11">
        <text>O-phospho-L-threonyl-[protein] + H2O = L-threonyl-[protein] + phosphate</text>
        <dbReference type="Rhea" id="RHEA:47004"/>
        <dbReference type="Rhea" id="RHEA-COMP:11060"/>
        <dbReference type="Rhea" id="RHEA-COMP:11605"/>
        <dbReference type="ChEBI" id="CHEBI:15377"/>
        <dbReference type="ChEBI" id="CHEBI:30013"/>
        <dbReference type="ChEBI" id="CHEBI:43474"/>
        <dbReference type="ChEBI" id="CHEBI:61977"/>
        <dbReference type="EC" id="3.1.3.16"/>
    </reaction>
</comment>
<dbReference type="InterPro" id="IPR015655">
    <property type="entry name" value="PP2C"/>
</dbReference>
<evidence type="ECO:0000313" key="15">
    <source>
        <dbReference type="EMBL" id="KRH62342.1"/>
    </source>
</evidence>
<comment type="cofactor">
    <cofactor evidence="2">
        <name>Mg(2+)</name>
        <dbReference type="ChEBI" id="CHEBI:18420"/>
    </cofactor>
</comment>
<evidence type="ECO:0000259" key="14">
    <source>
        <dbReference type="PROSITE" id="PS51746"/>
    </source>
</evidence>
<sequence length="236" mass="26193">MEDYHVAKFAQIQDNELGLFAIYDGHVGDRVPAYLQKHLFTNILREEEFWEDPTLSISKAYESTDQEILSHSSDLGRGGSTAVTAILINGRRLWIANVGDSRAVLSRKGQAVQMTTDHEPNTERGSIETRGGFVSNLPGDVPRVNGKLAVSRAFGDKSLKSHLRSDPDVQNTDVDVDTEILILASDGIWKVMTNQEAVDIARRTTRDPQKAAKQLTAEALKRDSKDDISCVVVKFR</sequence>
<keyword evidence="6 12" id="KW-0378">Hydrolase</keyword>
<dbReference type="PROSITE" id="PS51746">
    <property type="entry name" value="PPM_2"/>
    <property type="match status" value="1"/>
</dbReference>
<evidence type="ECO:0000256" key="2">
    <source>
        <dbReference type="ARBA" id="ARBA00001946"/>
    </source>
</evidence>
<dbReference type="EnsemblPlants" id="KRH62342">
    <property type="protein sequence ID" value="KRH62342"/>
    <property type="gene ID" value="GLYMA_04G101400"/>
</dbReference>
<evidence type="ECO:0000256" key="8">
    <source>
        <dbReference type="ARBA" id="ARBA00022912"/>
    </source>
</evidence>
<evidence type="ECO:0000256" key="9">
    <source>
        <dbReference type="ARBA" id="ARBA00023211"/>
    </source>
</evidence>
<evidence type="ECO:0000256" key="12">
    <source>
        <dbReference type="RuleBase" id="RU003465"/>
    </source>
</evidence>
<dbReference type="EMBL" id="CM000837">
    <property type="protein sequence ID" value="KRH62342.1"/>
    <property type="molecule type" value="Genomic_DNA"/>
</dbReference>
<evidence type="ECO:0000256" key="4">
    <source>
        <dbReference type="ARBA" id="ARBA00013081"/>
    </source>
</evidence>
<dbReference type="Gramene" id="KRH62342">
    <property type="protein sequence ID" value="KRH62342"/>
    <property type="gene ID" value="GLYMA_04G101400"/>
</dbReference>
<dbReference type="FunFam" id="3.60.40.10:FF:000010">
    <property type="entry name" value="Probable protein phosphatase 2C 39"/>
    <property type="match status" value="1"/>
</dbReference>
<dbReference type="InterPro" id="IPR036457">
    <property type="entry name" value="PPM-type-like_dom_sf"/>
</dbReference>
<dbReference type="SMR" id="K7KJA0"/>
<dbReference type="ExpressionAtlas" id="K7KJA0">
    <property type="expression patterns" value="baseline and differential"/>
</dbReference>
<dbReference type="EC" id="3.1.3.16" evidence="4"/>
<dbReference type="AlphaFoldDB" id="K7KJA0"/>
<evidence type="ECO:0000256" key="13">
    <source>
        <dbReference type="SAM" id="MobiDB-lite"/>
    </source>
</evidence>
<keyword evidence="17" id="KW-1185">Reference proteome</keyword>
<dbReference type="CDD" id="cd00143">
    <property type="entry name" value="PP2Cc"/>
    <property type="match status" value="1"/>
</dbReference>
<dbReference type="PANTHER" id="PTHR47992">
    <property type="entry name" value="PROTEIN PHOSPHATASE"/>
    <property type="match status" value="1"/>
</dbReference>
<keyword evidence="9" id="KW-0464">Manganese</keyword>
<comment type="catalytic activity">
    <reaction evidence="10">
        <text>O-phospho-L-seryl-[protein] + H2O = L-seryl-[protein] + phosphate</text>
        <dbReference type="Rhea" id="RHEA:20629"/>
        <dbReference type="Rhea" id="RHEA-COMP:9863"/>
        <dbReference type="Rhea" id="RHEA-COMP:11604"/>
        <dbReference type="ChEBI" id="CHEBI:15377"/>
        <dbReference type="ChEBI" id="CHEBI:29999"/>
        <dbReference type="ChEBI" id="CHEBI:43474"/>
        <dbReference type="ChEBI" id="CHEBI:83421"/>
        <dbReference type="EC" id="3.1.3.16"/>
    </reaction>
</comment>
<dbReference type="Proteomes" id="UP000008827">
    <property type="component" value="Chromosome 4"/>
</dbReference>
<proteinExistence type="inferred from homology"/>
<keyword evidence="5" id="KW-0479">Metal-binding</keyword>